<dbReference type="InterPro" id="IPR035984">
    <property type="entry name" value="Acyl-CoA-binding_sf"/>
</dbReference>
<dbReference type="Gene3D" id="1.20.80.10">
    <property type="match status" value="1"/>
</dbReference>
<dbReference type="InterPro" id="IPR014352">
    <property type="entry name" value="FERM/acyl-CoA-bd_prot_sf"/>
</dbReference>
<dbReference type="PANTHER" id="PTHR23310:SF62">
    <property type="entry name" value="ACYL-COA BINDING PROTEIN 1, ISOFORM A"/>
    <property type="match status" value="1"/>
</dbReference>
<dbReference type="Proteomes" id="UP000559256">
    <property type="component" value="Unassembled WGS sequence"/>
</dbReference>
<gene>
    <name evidence="4" type="ORF">D9758_013106</name>
</gene>
<name>A0A8H5FI00_9AGAR</name>
<dbReference type="PROSITE" id="PS51228">
    <property type="entry name" value="ACB_2"/>
    <property type="match status" value="1"/>
</dbReference>
<dbReference type="OrthoDB" id="346910at2759"/>
<dbReference type="CDD" id="cd00435">
    <property type="entry name" value="ACBP"/>
    <property type="match status" value="1"/>
</dbReference>
<dbReference type="PANTHER" id="PTHR23310">
    <property type="entry name" value="ACYL-COA-BINDING PROTEIN, ACBP"/>
    <property type="match status" value="1"/>
</dbReference>
<dbReference type="FunFam" id="1.20.80.10:FF:000010">
    <property type="entry name" value="Acyl-CoA-binding domain-containing protein 5"/>
    <property type="match status" value="1"/>
</dbReference>
<dbReference type="PRINTS" id="PR00689">
    <property type="entry name" value="ACOABINDINGP"/>
</dbReference>
<protein>
    <recommendedName>
        <fullName evidence="3">ACB domain-containing protein</fullName>
    </recommendedName>
</protein>
<comment type="caution">
    <text evidence="4">The sequence shown here is derived from an EMBL/GenBank/DDBJ whole genome shotgun (WGS) entry which is preliminary data.</text>
</comment>
<organism evidence="4 5">
    <name type="scientific">Tetrapyrgos nigripes</name>
    <dbReference type="NCBI Taxonomy" id="182062"/>
    <lineage>
        <taxon>Eukaryota</taxon>
        <taxon>Fungi</taxon>
        <taxon>Dikarya</taxon>
        <taxon>Basidiomycota</taxon>
        <taxon>Agaricomycotina</taxon>
        <taxon>Agaricomycetes</taxon>
        <taxon>Agaricomycetidae</taxon>
        <taxon>Agaricales</taxon>
        <taxon>Marasmiineae</taxon>
        <taxon>Marasmiaceae</taxon>
        <taxon>Tetrapyrgos</taxon>
    </lineage>
</organism>
<reference evidence="4 5" key="1">
    <citation type="journal article" date="2020" name="ISME J.">
        <title>Uncovering the hidden diversity of litter-decomposition mechanisms in mushroom-forming fungi.</title>
        <authorList>
            <person name="Floudas D."/>
            <person name="Bentzer J."/>
            <person name="Ahren D."/>
            <person name="Johansson T."/>
            <person name="Persson P."/>
            <person name="Tunlid A."/>
        </authorList>
    </citation>
    <scope>NUCLEOTIDE SEQUENCE [LARGE SCALE GENOMIC DNA]</scope>
    <source>
        <strain evidence="4 5">CBS 291.85</strain>
    </source>
</reference>
<evidence type="ECO:0000256" key="1">
    <source>
        <dbReference type="ARBA" id="ARBA00005567"/>
    </source>
</evidence>
<comment type="similarity">
    <text evidence="1">Belongs to the ACBP family.</text>
</comment>
<dbReference type="EMBL" id="JAACJM010000203">
    <property type="protein sequence ID" value="KAF5337930.1"/>
    <property type="molecule type" value="Genomic_DNA"/>
</dbReference>
<accession>A0A8H5FI00</accession>
<proteinExistence type="inferred from homology"/>
<evidence type="ECO:0000256" key="2">
    <source>
        <dbReference type="ARBA" id="ARBA00023121"/>
    </source>
</evidence>
<dbReference type="SUPFAM" id="SSF47027">
    <property type="entry name" value="Acyl-CoA binding protein"/>
    <property type="match status" value="1"/>
</dbReference>
<evidence type="ECO:0000313" key="5">
    <source>
        <dbReference type="Proteomes" id="UP000559256"/>
    </source>
</evidence>
<dbReference type="GO" id="GO:0000062">
    <property type="term" value="F:fatty-acyl-CoA binding"/>
    <property type="evidence" value="ECO:0007669"/>
    <property type="project" value="InterPro"/>
</dbReference>
<evidence type="ECO:0000313" key="4">
    <source>
        <dbReference type="EMBL" id="KAF5337930.1"/>
    </source>
</evidence>
<dbReference type="Pfam" id="PF00887">
    <property type="entry name" value="ACBP"/>
    <property type="match status" value="1"/>
</dbReference>
<dbReference type="GO" id="GO:0006631">
    <property type="term" value="P:fatty acid metabolic process"/>
    <property type="evidence" value="ECO:0007669"/>
    <property type="project" value="TreeGrafter"/>
</dbReference>
<evidence type="ECO:0000259" key="3">
    <source>
        <dbReference type="PROSITE" id="PS51228"/>
    </source>
</evidence>
<dbReference type="AlphaFoldDB" id="A0A8H5FI00"/>
<sequence>MQCQHVSPLMNRDSHVHSALKIRSDKGTSFWQCFSTIPFIHHHHLLHRNSTMSQAKFDTAVKIVQSLPKDGPVKPTQDDQLIFYKYYKQATIGDCNTSRPGILDFVGKAKWDAWDSVKGTSKEDAMTEYVKAFKELLEKTNNEESKKYIAEIDAA</sequence>
<feature type="domain" description="ACB" evidence="3">
    <location>
        <begin position="53"/>
        <end position="142"/>
    </location>
</feature>
<keyword evidence="2" id="KW-0446">Lipid-binding</keyword>
<keyword evidence="5" id="KW-1185">Reference proteome</keyword>
<dbReference type="InterPro" id="IPR000582">
    <property type="entry name" value="Acyl-CoA-binding_protein"/>
</dbReference>